<feature type="binding site" evidence="3">
    <location>
        <begin position="649"/>
        <end position="652"/>
    </location>
    <ligand>
        <name>substrate</name>
    </ligand>
</feature>
<feature type="compositionally biased region" description="Low complexity" evidence="4">
    <location>
        <begin position="174"/>
        <end position="212"/>
    </location>
</feature>
<accession>A0AAN7YYE3</accession>
<dbReference type="CDD" id="cd14507">
    <property type="entry name" value="PTP-MTM-like"/>
    <property type="match status" value="1"/>
</dbReference>
<feature type="region of interest" description="Disordered" evidence="4">
    <location>
        <begin position="611"/>
        <end position="631"/>
    </location>
</feature>
<dbReference type="InterPro" id="IPR029021">
    <property type="entry name" value="Prot-tyrosine_phosphatase-like"/>
</dbReference>
<dbReference type="InterPro" id="IPR011993">
    <property type="entry name" value="PH-like_dom_sf"/>
</dbReference>
<feature type="region of interest" description="Disordered" evidence="4">
    <location>
        <begin position="174"/>
        <end position="214"/>
    </location>
</feature>
<feature type="domain" description="Myotubularin phosphatase" evidence="5">
    <location>
        <begin position="506"/>
        <end position="902"/>
    </location>
</feature>
<dbReference type="SUPFAM" id="SSF52799">
    <property type="entry name" value="(Phosphotyrosine protein) phosphatases II"/>
    <property type="match status" value="1"/>
</dbReference>
<feature type="compositionally biased region" description="Basic and acidic residues" evidence="4">
    <location>
        <begin position="991"/>
        <end position="1002"/>
    </location>
</feature>
<gene>
    <name evidence="6" type="ORF">RB653_004646</name>
</gene>
<evidence type="ECO:0000256" key="3">
    <source>
        <dbReference type="PIRSR" id="PIRSR630564-2"/>
    </source>
</evidence>
<proteinExistence type="inferred from homology"/>
<protein>
    <recommendedName>
        <fullName evidence="5">Myotubularin phosphatase domain-containing protein</fullName>
    </recommendedName>
</protein>
<dbReference type="InterPro" id="IPR016130">
    <property type="entry name" value="Tyr_Pase_AS"/>
</dbReference>
<feature type="binding site" evidence="3">
    <location>
        <begin position="737"/>
        <end position="743"/>
    </location>
    <ligand>
        <name>substrate</name>
    </ligand>
</feature>
<organism evidence="6 7">
    <name type="scientific">Dictyostelium firmibasis</name>
    <dbReference type="NCBI Taxonomy" id="79012"/>
    <lineage>
        <taxon>Eukaryota</taxon>
        <taxon>Amoebozoa</taxon>
        <taxon>Evosea</taxon>
        <taxon>Eumycetozoa</taxon>
        <taxon>Dictyostelia</taxon>
        <taxon>Dictyosteliales</taxon>
        <taxon>Dictyosteliaceae</taxon>
        <taxon>Dictyostelium</taxon>
    </lineage>
</organism>
<dbReference type="GO" id="GO:0004438">
    <property type="term" value="F:phosphatidylinositol-3-phosphate phosphatase activity"/>
    <property type="evidence" value="ECO:0007669"/>
    <property type="project" value="TreeGrafter"/>
</dbReference>
<feature type="region of interest" description="Disordered" evidence="4">
    <location>
        <begin position="1"/>
        <end position="57"/>
    </location>
</feature>
<dbReference type="Gene3D" id="2.30.29.30">
    <property type="entry name" value="Pleckstrin-homology domain (PH domain)/Phosphotyrosine-binding domain (PTB)"/>
    <property type="match status" value="1"/>
</dbReference>
<feature type="region of interest" description="Disordered" evidence="4">
    <location>
        <begin position="346"/>
        <end position="387"/>
    </location>
</feature>
<feature type="compositionally biased region" description="Low complexity" evidence="4">
    <location>
        <begin position="348"/>
        <end position="387"/>
    </location>
</feature>
<feature type="compositionally biased region" description="Low complexity" evidence="4">
    <location>
        <begin position="1"/>
        <end position="43"/>
    </location>
</feature>
<dbReference type="PANTHER" id="PTHR10807">
    <property type="entry name" value="MYOTUBULARIN-RELATED"/>
    <property type="match status" value="1"/>
</dbReference>
<dbReference type="EMBL" id="JAVFKY010000001">
    <property type="protein sequence ID" value="KAK5583056.1"/>
    <property type="molecule type" value="Genomic_DNA"/>
</dbReference>
<evidence type="ECO:0000259" key="5">
    <source>
        <dbReference type="PROSITE" id="PS51339"/>
    </source>
</evidence>
<evidence type="ECO:0000256" key="1">
    <source>
        <dbReference type="ARBA" id="ARBA00007471"/>
    </source>
</evidence>
<evidence type="ECO:0000256" key="2">
    <source>
        <dbReference type="PIRSR" id="PIRSR630564-1"/>
    </source>
</evidence>
<dbReference type="InterPro" id="IPR010569">
    <property type="entry name" value="Myotubularin-like_Pase_dom"/>
</dbReference>
<dbReference type="PANTHER" id="PTHR10807:SF59">
    <property type="entry name" value="PHOSPHATIDYLINOSITOL-3-PHOSPHATASE"/>
    <property type="match status" value="1"/>
</dbReference>
<feature type="compositionally biased region" description="Polar residues" evidence="4">
    <location>
        <begin position="44"/>
        <end position="53"/>
    </location>
</feature>
<dbReference type="Pfam" id="PF06602">
    <property type="entry name" value="Myotub-related"/>
    <property type="match status" value="1"/>
</dbReference>
<evidence type="ECO:0000256" key="4">
    <source>
        <dbReference type="SAM" id="MobiDB-lite"/>
    </source>
</evidence>
<reference evidence="6 7" key="1">
    <citation type="submission" date="2023-11" db="EMBL/GenBank/DDBJ databases">
        <title>Dfirmibasis_genome.</title>
        <authorList>
            <person name="Edelbroek B."/>
            <person name="Kjellin J."/>
            <person name="Jerlstrom-Hultqvist J."/>
            <person name="Soderbom F."/>
        </authorList>
    </citation>
    <scope>NUCLEOTIDE SEQUENCE [LARGE SCALE GENOMIC DNA]</scope>
    <source>
        <strain evidence="6 7">TNS-C-14</strain>
    </source>
</reference>
<dbReference type="SUPFAM" id="SSF50729">
    <property type="entry name" value="PH domain-like"/>
    <property type="match status" value="1"/>
</dbReference>
<dbReference type="PROSITE" id="PS00383">
    <property type="entry name" value="TYR_PHOSPHATASE_1"/>
    <property type="match status" value="1"/>
</dbReference>
<feature type="binding site" evidence="3">
    <location>
        <begin position="674"/>
        <end position="675"/>
    </location>
    <ligand>
        <name>substrate</name>
    </ligand>
</feature>
<keyword evidence="7" id="KW-1185">Reference proteome</keyword>
<evidence type="ECO:0000313" key="6">
    <source>
        <dbReference type="EMBL" id="KAK5583056.1"/>
    </source>
</evidence>
<dbReference type="GO" id="GO:0005737">
    <property type="term" value="C:cytoplasm"/>
    <property type="evidence" value="ECO:0007669"/>
    <property type="project" value="TreeGrafter"/>
</dbReference>
<dbReference type="AlphaFoldDB" id="A0AAN7YYE3"/>
<evidence type="ECO:0000313" key="7">
    <source>
        <dbReference type="Proteomes" id="UP001344447"/>
    </source>
</evidence>
<dbReference type="GO" id="GO:0046856">
    <property type="term" value="P:phosphatidylinositol dephosphorylation"/>
    <property type="evidence" value="ECO:0007669"/>
    <property type="project" value="TreeGrafter"/>
</dbReference>
<sequence>MSNNTTSSSSSTPASAPALTSSRLPPTQSLQTQGSLTQLLSPSNKQRSSSNLSGLGAEEKMEKLKDISSKTIDTIIFKISEMKREKQVSQSFKDIMKISETLIEIEKILEDISNTTDSSSSSGNNSSNNSSLDLSNNNNNNNGGTSSTTATATATTTTANTSTGSLSAALNLNTPQQPQQQQQSTTSLSSSNDQNQKSSLRQSSSSSSLSVSGSGGVTINLSNLTSKENLNPTSNLESELINIIHSKTNRKKNERSVKSIESMHQLIHKCLDNIKSKILIVKKKLIFETSVSTVLLYGEMIRNIRNQVNTFRTIQLPDHVQLSDGEKLLLKVESCIYHLVDNSRIQQNGSTTSSTPTPITTPSPSNNNSNNRKNTAINNNNNNNMNNHQFSEIEDEFIKGSLYLTNFQIIFNGYTTKNEPYVKHFSLHTISKLVKNGKKKTGGEFSYRLNFICKDYRIHTISFDKSNSSLKDVRGCIEQYHNSSPTTLFCYNLRQEYTRLELVGLGWTLYSARDEYARMGVPSPDWRVSDANYNYFICDSYPGLMGVPESITDEQLKSVAQFRSKGRIPVLSYRHWSNKCSITRCSQPMVGIGGNRSNEDENLLNAIRMTSTAGNGSNNNNNSNNSSSNSSDRTLYILDCRPYANAVGNRAKGAGWEIMNNYPGCTLEFLNIANIHSMRHSLWKIKDAAVSSIDKEDGWFDQLESSGWFGHIKLVIQGATRLAKLIHLQHHNVLVHCSDGWDRTSQLVSLAELFLDPYFRTIRGFQILIEKEWLSFGHKFAQRCGQVHGKDESEQSPILYQFIEACYQVIHQFPSKFEFNANFLKTILYHSYSGKYGNFLFNTEKERVQNHIYGKTISLWAEMDGNLKDYINPLYQPTGIKERDVIFPDCSIKRFKVWKQLYFNQSDLEIFDPEEKILHQLLNQQIQDKIDSLKELYPLKPRRSHTASLSFQSSPIRSSSQISLSYSHLQNSSSIPAKTIIELDNNLIDEDNKSKKKDEKKSSSRFFGKSKK</sequence>
<feature type="region of interest" description="Disordered" evidence="4">
    <location>
        <begin position="991"/>
        <end position="1012"/>
    </location>
</feature>
<dbReference type="InterPro" id="IPR030564">
    <property type="entry name" value="Myotubularin"/>
</dbReference>
<dbReference type="PROSITE" id="PS51339">
    <property type="entry name" value="PPASE_MYOTUBULARIN"/>
    <property type="match status" value="1"/>
</dbReference>
<feature type="active site" description="Phosphocysteine intermediate" evidence="2">
    <location>
        <position position="737"/>
    </location>
</feature>
<comment type="similarity">
    <text evidence="1">Belongs to the protein-tyrosine phosphatase family. Non-receptor class myotubularin subfamily.</text>
</comment>
<comment type="caution">
    <text evidence="6">The sequence shown here is derived from an EMBL/GenBank/DDBJ whole genome shotgun (WGS) entry which is preliminary data.</text>
</comment>
<name>A0AAN7YYE3_9MYCE</name>
<feature type="region of interest" description="Disordered" evidence="4">
    <location>
        <begin position="114"/>
        <end position="150"/>
    </location>
</feature>
<dbReference type="Proteomes" id="UP001344447">
    <property type="component" value="Unassembled WGS sequence"/>
</dbReference>
<dbReference type="GO" id="GO:0016020">
    <property type="term" value="C:membrane"/>
    <property type="evidence" value="ECO:0007669"/>
    <property type="project" value="TreeGrafter"/>
</dbReference>
<feature type="compositionally biased region" description="Low complexity" evidence="4">
    <location>
        <begin position="614"/>
        <end position="631"/>
    </location>
</feature>